<feature type="transmembrane region" description="Helical" evidence="16">
    <location>
        <begin position="746"/>
        <end position="765"/>
    </location>
</feature>
<feature type="transmembrane region" description="Helical" evidence="16">
    <location>
        <begin position="245"/>
        <end position="262"/>
    </location>
</feature>
<evidence type="ECO:0000256" key="4">
    <source>
        <dbReference type="ARBA" id="ARBA00022448"/>
    </source>
</evidence>
<dbReference type="EMBL" id="CP039351">
    <property type="protein sequence ID" value="QCE01899.1"/>
    <property type="molecule type" value="Genomic_DNA"/>
</dbReference>
<evidence type="ECO:0000259" key="17">
    <source>
        <dbReference type="PROSITE" id="PS51371"/>
    </source>
</evidence>
<evidence type="ECO:0000256" key="6">
    <source>
        <dbReference type="ARBA" id="ARBA00022737"/>
    </source>
</evidence>
<dbReference type="GO" id="GO:0015165">
    <property type="term" value="F:pyrimidine nucleotide-sugar transmembrane transporter activity"/>
    <property type="evidence" value="ECO:0007669"/>
    <property type="project" value="InterPro"/>
</dbReference>
<evidence type="ECO:0000256" key="11">
    <source>
        <dbReference type="ARBA" id="ARBA00023136"/>
    </source>
</evidence>
<dbReference type="InterPro" id="IPR001807">
    <property type="entry name" value="ClC"/>
</dbReference>
<feature type="transmembrane region" description="Helical" evidence="16">
    <location>
        <begin position="180"/>
        <end position="197"/>
    </location>
</feature>
<dbReference type="SUPFAM" id="SSF81340">
    <property type="entry name" value="Clc chloride channel"/>
    <property type="match status" value="1"/>
</dbReference>
<evidence type="ECO:0000256" key="9">
    <source>
        <dbReference type="ARBA" id="ARBA00023065"/>
    </source>
</evidence>
<evidence type="ECO:0000256" key="13">
    <source>
        <dbReference type="ARBA" id="ARBA00023214"/>
    </source>
</evidence>
<dbReference type="NCBIfam" id="TIGR00803">
    <property type="entry name" value="nst"/>
    <property type="match status" value="1"/>
</dbReference>
<keyword evidence="13 16" id="KW-0868">Chloride</keyword>
<dbReference type="SUPFAM" id="SSF54631">
    <property type="entry name" value="CBS-domain pair"/>
    <property type="match status" value="1"/>
</dbReference>
<feature type="transmembrane region" description="Helical" evidence="16">
    <location>
        <begin position="209"/>
        <end position="233"/>
    </location>
</feature>
<keyword evidence="9 16" id="KW-0406">Ion transport</keyword>
<dbReference type="GO" id="GO:0009535">
    <property type="term" value="C:chloroplast thylakoid membrane"/>
    <property type="evidence" value="ECO:0007669"/>
    <property type="project" value="TreeGrafter"/>
</dbReference>
<keyword evidence="11 16" id="KW-0472">Membrane</keyword>
<feature type="transmembrane region" description="Helical" evidence="16">
    <location>
        <begin position="86"/>
        <end position="104"/>
    </location>
</feature>
<evidence type="ECO:0000256" key="16">
    <source>
        <dbReference type="RuleBase" id="RU361221"/>
    </source>
</evidence>
<feature type="transmembrane region" description="Helical" evidence="16">
    <location>
        <begin position="152"/>
        <end position="173"/>
    </location>
</feature>
<proteinExistence type="inferred from homology"/>
<feature type="transmembrane region" description="Helical" evidence="16">
    <location>
        <begin position="55"/>
        <end position="74"/>
    </location>
</feature>
<dbReference type="InterPro" id="IPR000644">
    <property type="entry name" value="CBS_dom"/>
</dbReference>
<evidence type="ECO:0000256" key="14">
    <source>
        <dbReference type="ARBA" id="ARBA00023303"/>
    </source>
</evidence>
<dbReference type="PRINTS" id="PR00762">
    <property type="entry name" value="CLCHANNEL"/>
</dbReference>
<evidence type="ECO:0000256" key="10">
    <source>
        <dbReference type="ARBA" id="ARBA00023122"/>
    </source>
</evidence>
<feature type="transmembrane region" description="Helical" evidence="16">
    <location>
        <begin position="566"/>
        <end position="589"/>
    </location>
</feature>
<feature type="transmembrane region" description="Helical" evidence="16">
    <location>
        <begin position="387"/>
        <end position="407"/>
    </location>
</feature>
<protein>
    <recommendedName>
        <fullName evidence="16">Chloride channel protein</fullName>
    </recommendedName>
</protein>
<dbReference type="CDD" id="cd00400">
    <property type="entry name" value="Voltage_gated_ClC"/>
    <property type="match status" value="1"/>
</dbReference>
<dbReference type="Proteomes" id="UP000501690">
    <property type="component" value="Linkage Group LG7"/>
</dbReference>
<keyword evidence="5 16" id="KW-0812">Transmembrane</keyword>
<keyword evidence="10 15" id="KW-0129">CBS domain</keyword>
<feature type="transmembrane region" description="Helical" evidence="16">
    <location>
        <begin position="674"/>
        <end position="697"/>
    </location>
</feature>
<evidence type="ECO:0000256" key="12">
    <source>
        <dbReference type="ARBA" id="ARBA00023173"/>
    </source>
</evidence>
<keyword evidence="14" id="KW-0407">Ion channel</keyword>
<feature type="transmembrane region" description="Helical" evidence="16">
    <location>
        <begin position="718"/>
        <end position="740"/>
    </location>
</feature>
<evidence type="ECO:0000256" key="15">
    <source>
        <dbReference type="PROSITE-ProRule" id="PRU00703"/>
    </source>
</evidence>
<dbReference type="InterPro" id="IPR007271">
    <property type="entry name" value="Nuc_sug_transpt"/>
</dbReference>
<dbReference type="GO" id="GO:0034707">
    <property type="term" value="C:chloride channel complex"/>
    <property type="evidence" value="ECO:0007669"/>
    <property type="project" value="UniProtKB-KW"/>
</dbReference>
<keyword evidence="7" id="KW-0851">Voltage-gated channel</keyword>
<dbReference type="Gene3D" id="3.10.580.10">
    <property type="entry name" value="CBS-domain"/>
    <property type="match status" value="1"/>
</dbReference>
<evidence type="ECO:0000313" key="18">
    <source>
        <dbReference type="EMBL" id="QCE01899.1"/>
    </source>
</evidence>
<accession>A0A4D6MP55</accession>
<feature type="transmembrane region" description="Helical" evidence="16">
    <location>
        <begin position="125"/>
        <end position="146"/>
    </location>
</feature>
<feature type="transmembrane region" description="Helical" evidence="16">
    <location>
        <begin position="609"/>
        <end position="629"/>
    </location>
</feature>
<dbReference type="PROSITE" id="PS51371">
    <property type="entry name" value="CBS"/>
    <property type="match status" value="1"/>
</dbReference>
<dbReference type="InterPro" id="IPR050368">
    <property type="entry name" value="ClC-type_chloride_channel"/>
</dbReference>
<keyword evidence="12" id="KW-0869">Chloride channel</keyword>
<dbReference type="PANTHER" id="PTHR43427">
    <property type="entry name" value="CHLORIDE CHANNEL PROTEIN CLC-E"/>
    <property type="match status" value="1"/>
</dbReference>
<dbReference type="CDD" id="cd04592">
    <property type="entry name" value="CBS_pair_voltage-gated_CLC_euk_bac"/>
    <property type="match status" value="1"/>
</dbReference>
<dbReference type="GO" id="GO:0000139">
    <property type="term" value="C:Golgi membrane"/>
    <property type="evidence" value="ECO:0007669"/>
    <property type="project" value="InterPro"/>
</dbReference>
<organism evidence="18 19">
    <name type="scientific">Vigna unguiculata</name>
    <name type="common">Cowpea</name>
    <dbReference type="NCBI Taxonomy" id="3917"/>
    <lineage>
        <taxon>Eukaryota</taxon>
        <taxon>Viridiplantae</taxon>
        <taxon>Streptophyta</taxon>
        <taxon>Embryophyta</taxon>
        <taxon>Tracheophyta</taxon>
        <taxon>Spermatophyta</taxon>
        <taxon>Magnoliopsida</taxon>
        <taxon>eudicotyledons</taxon>
        <taxon>Gunneridae</taxon>
        <taxon>Pentapetalae</taxon>
        <taxon>rosids</taxon>
        <taxon>fabids</taxon>
        <taxon>Fabales</taxon>
        <taxon>Fabaceae</taxon>
        <taxon>Papilionoideae</taxon>
        <taxon>50 kb inversion clade</taxon>
        <taxon>NPAAA clade</taxon>
        <taxon>indigoferoid/millettioid clade</taxon>
        <taxon>Phaseoleae</taxon>
        <taxon>Vigna</taxon>
    </lineage>
</organism>
<dbReference type="Pfam" id="PF00654">
    <property type="entry name" value="Voltage_CLC"/>
    <property type="match status" value="1"/>
</dbReference>
<gene>
    <name evidence="18" type="ORF">DEO72_LG7g3199</name>
</gene>
<feature type="transmembrane region" description="Helical" evidence="16">
    <location>
        <begin position="337"/>
        <end position="359"/>
    </location>
</feature>
<dbReference type="InterPro" id="IPR046342">
    <property type="entry name" value="CBS_dom_sf"/>
</dbReference>
<comment type="subunit">
    <text evidence="3">Homodimer.</text>
</comment>
<dbReference type="GO" id="GO:0005254">
    <property type="term" value="F:chloride channel activity"/>
    <property type="evidence" value="ECO:0007669"/>
    <property type="project" value="UniProtKB-UniRule"/>
</dbReference>
<keyword evidence="8 16" id="KW-1133">Transmembrane helix</keyword>
<evidence type="ECO:0000256" key="1">
    <source>
        <dbReference type="ARBA" id="ARBA00004141"/>
    </source>
</evidence>
<dbReference type="Pfam" id="PF04142">
    <property type="entry name" value="Nuc_sug_transp"/>
    <property type="match status" value="1"/>
</dbReference>
<dbReference type="PANTHER" id="PTHR43427:SF6">
    <property type="entry name" value="CHLORIDE CHANNEL PROTEIN CLC-E"/>
    <property type="match status" value="1"/>
</dbReference>
<dbReference type="SMART" id="SM00116">
    <property type="entry name" value="CBS"/>
    <property type="match status" value="2"/>
</dbReference>
<feature type="transmembrane region" description="Helical" evidence="16">
    <location>
        <begin position="274"/>
        <end position="298"/>
    </location>
</feature>
<dbReference type="Pfam" id="PF00571">
    <property type="entry name" value="CBS"/>
    <property type="match status" value="1"/>
</dbReference>
<keyword evidence="4 16" id="KW-0813">Transport</keyword>
<comment type="similarity">
    <text evidence="2 16">Belongs to the chloride channel (TC 2.A.49) family.</text>
</comment>
<dbReference type="FunFam" id="3.10.580.10:FF:000066">
    <property type="entry name" value="Chloride channel protein"/>
    <property type="match status" value="1"/>
</dbReference>
<dbReference type="InterPro" id="IPR014743">
    <property type="entry name" value="Cl-channel_core"/>
</dbReference>
<reference evidence="18 19" key="1">
    <citation type="submission" date="2019-04" db="EMBL/GenBank/DDBJ databases">
        <title>An improved genome assembly and genetic linkage map for asparagus bean, Vigna unguiculata ssp. sesquipedialis.</title>
        <authorList>
            <person name="Xia Q."/>
            <person name="Zhang R."/>
            <person name="Dong Y."/>
        </authorList>
    </citation>
    <scope>NUCLEOTIDE SEQUENCE [LARGE SCALE GENOMIC DNA]</scope>
    <source>
        <tissue evidence="18">Leaf</tissue>
    </source>
</reference>
<dbReference type="Gene3D" id="1.10.3080.10">
    <property type="entry name" value="Clc chloride channel"/>
    <property type="match status" value="1"/>
</dbReference>
<feature type="transmembrane region" description="Helical" evidence="16">
    <location>
        <begin position="482"/>
        <end position="508"/>
    </location>
</feature>
<evidence type="ECO:0000313" key="19">
    <source>
        <dbReference type="Proteomes" id="UP000501690"/>
    </source>
</evidence>
<keyword evidence="6" id="KW-0677">Repeat</keyword>
<comment type="subcellular location">
    <subcellularLocation>
        <location evidence="1 16">Membrane</location>
        <topology evidence="1 16">Multi-pass membrane protein</topology>
    </subcellularLocation>
</comment>
<comment type="caution">
    <text evidence="16">Lacks conserved residue(s) required for the propagation of feature annotation.</text>
</comment>
<name>A0A4D6MP55_VIGUN</name>
<evidence type="ECO:0000256" key="7">
    <source>
        <dbReference type="ARBA" id="ARBA00022882"/>
    </source>
</evidence>
<evidence type="ECO:0000256" key="8">
    <source>
        <dbReference type="ARBA" id="ARBA00022989"/>
    </source>
</evidence>
<evidence type="ECO:0000256" key="2">
    <source>
        <dbReference type="ARBA" id="ARBA00009476"/>
    </source>
</evidence>
<feature type="domain" description="CBS" evidence="17">
    <location>
        <begin position="843"/>
        <end position="899"/>
    </location>
</feature>
<evidence type="ECO:0000256" key="3">
    <source>
        <dbReference type="ARBA" id="ARBA00011738"/>
    </source>
</evidence>
<evidence type="ECO:0000256" key="5">
    <source>
        <dbReference type="ARBA" id="ARBA00022692"/>
    </source>
</evidence>
<sequence length="981" mass="106790">MEYRKIKDEDEIRDGALEDVEKSFLLSVPDSSLSSGGETKIDIHKTKAKWKRKSVVTLALTILTSSQAILIVWSKRAGKYEYSVTTANFMVETLKCAISLMALGRIWKKDGVNEDNRLTTTLDEVIVYPIPAVLYLVKNLLQYYIFAYVDAPGYQILKNFNIISTGVLYRIILKKRLSEIQWAAFVLLTAGCTTAQLNSNSDRVLQTPFQGWVMAIVMALLSGFAGVYTEAIIKKRPSRNINVQNFWLYIFGMCFNCVAMLVQDFDAVMNKGFFHGYSFITVLMIFNHALSGIAVSMVMKYADNIVKDIDAEEEGPSTSERLELEWKLLSRRIGDSGIISSCLVGLLTGVAVVVFNYAVHEIRDLFWDGIPNRGASWLREAPIETTWARVVLVPAFGGAAVSVLNLLRSRFDSSLQQDPFLRTPSAYLKSASRPLLKAVAASVTLGTGNSLGPEGPSVDIGTSIAKGLAPFFHNGKTSGRMLSLLAAGSAAGLAAGFNAAVAGCFFAVESVLWPSPADASLPLTNNTSMVILSAVIASVVSEIGLGSQPAFKVPDYDFRSPGELPLYLLLGILCGLVSLALSRCTSYMLTIVDNLHKATGIPRASFPVLGGLSVGLIALIYPEILYWGFENVDILLESRPFVKGLSTDLLLQLIAVKIVATSLCRASGLVGGYYAPSLFIGGATGMAYGKLISLAVAESNPMINLSVLEVASPQAYGLVGMAATLAGVCQVPLTAVLLLFELTQDYRIVLPLLGAVGLSSWISSVQTKRDDRVAKKIKSENSNSTSLSKISSPSSIESSAGNTFAEAAPYMSNLCQVESSLCIEDDNVETTYIVRRTFVSEAMKTRYVTVSMCTLLTEVIDLMIAEKQSCAVIVDTDDTLIGFLTLRDIQEYGKFAKARSKKDKELLVSELCLLDGQICSVPWTATPDMELRYAQMIMKERGFNQVPVVRNIYERTYPVGIIDPESIRLTCSALATRETLS</sequence>
<dbReference type="FunFam" id="1.10.3080.10:FF:000008">
    <property type="entry name" value="Chloride channel protein"/>
    <property type="match status" value="1"/>
</dbReference>
<feature type="transmembrane region" description="Helical" evidence="16">
    <location>
        <begin position="649"/>
        <end position="668"/>
    </location>
</feature>
<dbReference type="AlphaFoldDB" id="A0A4D6MP55"/>
<keyword evidence="19" id="KW-1185">Reference proteome</keyword>